<organism evidence="1 2">
    <name type="scientific">Trifolium medium</name>
    <dbReference type="NCBI Taxonomy" id="97028"/>
    <lineage>
        <taxon>Eukaryota</taxon>
        <taxon>Viridiplantae</taxon>
        <taxon>Streptophyta</taxon>
        <taxon>Embryophyta</taxon>
        <taxon>Tracheophyta</taxon>
        <taxon>Spermatophyta</taxon>
        <taxon>Magnoliopsida</taxon>
        <taxon>eudicotyledons</taxon>
        <taxon>Gunneridae</taxon>
        <taxon>Pentapetalae</taxon>
        <taxon>rosids</taxon>
        <taxon>fabids</taxon>
        <taxon>Fabales</taxon>
        <taxon>Fabaceae</taxon>
        <taxon>Papilionoideae</taxon>
        <taxon>50 kb inversion clade</taxon>
        <taxon>NPAAA clade</taxon>
        <taxon>Hologalegina</taxon>
        <taxon>IRL clade</taxon>
        <taxon>Trifolieae</taxon>
        <taxon>Trifolium</taxon>
    </lineage>
</organism>
<sequence length="60" mass="6431">MLCLLTCGTFGHYKEGCVVKNNNATWNGEHAVETNGKGGVSGATAQEGPWTVVQKARRPR</sequence>
<feature type="non-terminal residue" evidence="1">
    <location>
        <position position="60"/>
    </location>
</feature>
<protein>
    <submittedName>
        <fullName evidence="1">Uncharacterized protein</fullName>
    </submittedName>
</protein>
<comment type="caution">
    <text evidence="1">The sequence shown here is derived from an EMBL/GenBank/DDBJ whole genome shotgun (WGS) entry which is preliminary data.</text>
</comment>
<evidence type="ECO:0000313" key="2">
    <source>
        <dbReference type="Proteomes" id="UP000265520"/>
    </source>
</evidence>
<reference evidence="1 2" key="1">
    <citation type="journal article" date="2018" name="Front. Plant Sci.">
        <title>Red Clover (Trifolium pratense) and Zigzag Clover (T. medium) - A Picture of Genomic Similarities and Differences.</title>
        <authorList>
            <person name="Dluhosova J."/>
            <person name="Istvanek J."/>
            <person name="Nedelnik J."/>
            <person name="Repkova J."/>
        </authorList>
    </citation>
    <scope>NUCLEOTIDE SEQUENCE [LARGE SCALE GENOMIC DNA]</scope>
    <source>
        <strain evidence="2">cv. 10/8</strain>
        <tissue evidence="1">Leaf</tissue>
    </source>
</reference>
<evidence type="ECO:0000313" key="1">
    <source>
        <dbReference type="EMBL" id="MCI12483.1"/>
    </source>
</evidence>
<dbReference type="AlphaFoldDB" id="A0A392PK69"/>
<dbReference type="Proteomes" id="UP000265520">
    <property type="component" value="Unassembled WGS sequence"/>
</dbReference>
<name>A0A392PK69_9FABA</name>
<dbReference type="EMBL" id="LXQA010084352">
    <property type="protein sequence ID" value="MCI12483.1"/>
    <property type="molecule type" value="Genomic_DNA"/>
</dbReference>
<proteinExistence type="predicted"/>
<accession>A0A392PK69</accession>
<keyword evidence="2" id="KW-1185">Reference proteome</keyword>